<comment type="caution">
    <text evidence="1">The sequence shown here is derived from an EMBL/GenBank/DDBJ whole genome shotgun (WGS) entry which is preliminary data.</text>
</comment>
<dbReference type="Proteomes" id="UP000887116">
    <property type="component" value="Unassembled WGS sequence"/>
</dbReference>
<evidence type="ECO:0000313" key="1">
    <source>
        <dbReference type="EMBL" id="GFQ83677.1"/>
    </source>
</evidence>
<protein>
    <submittedName>
        <fullName evidence="1">Uncharacterized protein</fullName>
    </submittedName>
</protein>
<dbReference type="AlphaFoldDB" id="A0A8X6FLP2"/>
<evidence type="ECO:0000313" key="2">
    <source>
        <dbReference type="Proteomes" id="UP000887116"/>
    </source>
</evidence>
<dbReference type="EMBL" id="BMAO01012752">
    <property type="protein sequence ID" value="GFQ83677.1"/>
    <property type="molecule type" value="Genomic_DNA"/>
</dbReference>
<accession>A0A8X6FLP2</accession>
<sequence length="80" mass="9413">MYNVQFAEPIVRREPANHVDSCYFSMTPSPYENELVEKEERPLVVSISHSAGYYKQLIGQFLTHLQSMRLYRIMSKKKNS</sequence>
<organism evidence="1 2">
    <name type="scientific">Trichonephila clavata</name>
    <name type="common">Joro spider</name>
    <name type="synonym">Nephila clavata</name>
    <dbReference type="NCBI Taxonomy" id="2740835"/>
    <lineage>
        <taxon>Eukaryota</taxon>
        <taxon>Metazoa</taxon>
        <taxon>Ecdysozoa</taxon>
        <taxon>Arthropoda</taxon>
        <taxon>Chelicerata</taxon>
        <taxon>Arachnida</taxon>
        <taxon>Araneae</taxon>
        <taxon>Araneomorphae</taxon>
        <taxon>Entelegynae</taxon>
        <taxon>Araneoidea</taxon>
        <taxon>Nephilidae</taxon>
        <taxon>Trichonephila</taxon>
    </lineage>
</organism>
<reference evidence="1" key="1">
    <citation type="submission" date="2020-07" db="EMBL/GenBank/DDBJ databases">
        <title>Multicomponent nature underlies the extraordinary mechanical properties of spider dragline silk.</title>
        <authorList>
            <person name="Kono N."/>
            <person name="Nakamura H."/>
            <person name="Mori M."/>
            <person name="Yoshida Y."/>
            <person name="Ohtoshi R."/>
            <person name="Malay A.D."/>
            <person name="Moran D.A.P."/>
            <person name="Tomita M."/>
            <person name="Numata K."/>
            <person name="Arakawa K."/>
        </authorList>
    </citation>
    <scope>NUCLEOTIDE SEQUENCE</scope>
</reference>
<gene>
    <name evidence="1" type="ORF">TNCT_429541</name>
</gene>
<proteinExistence type="predicted"/>
<keyword evidence="2" id="KW-1185">Reference proteome</keyword>
<name>A0A8X6FLP2_TRICU</name>